<evidence type="ECO:0008006" key="3">
    <source>
        <dbReference type="Google" id="ProtNLM"/>
    </source>
</evidence>
<dbReference type="InterPro" id="IPR011009">
    <property type="entry name" value="Kinase-like_dom_sf"/>
</dbReference>
<name>A0A2G7G0Y5_9EURO</name>
<evidence type="ECO:0000313" key="2">
    <source>
        <dbReference type="Proteomes" id="UP000231358"/>
    </source>
</evidence>
<comment type="caution">
    <text evidence="1">The sequence shown here is derived from an EMBL/GenBank/DDBJ whole genome shotgun (WGS) entry which is preliminary data.</text>
</comment>
<protein>
    <recommendedName>
        <fullName evidence="3">Protein kinase domain-containing protein</fullName>
    </recommendedName>
</protein>
<dbReference type="SUPFAM" id="SSF56112">
    <property type="entry name" value="Protein kinase-like (PK-like)"/>
    <property type="match status" value="1"/>
</dbReference>
<sequence>MSSKKEKHLTLLDVKHLDSIKPPASLPGTNASSTVQANKVEHLVNKIPYSSGYLTEKTSTPLTQINEKIKHDQHQDEALLHPSHSGYRSLPVLHKVCPWKSFKKRFDCDLAGTVAIVTRRSDHSDIQTIRQFAAKDGKNVMQALRSLRHEKIFSATECFQFDGILYTVSEFYPLTLEHIVACKVFPNERQLAAIMEQVRQTSTFATRIDCCRRRSPDESSRADLTSVANVTMELMQGYVKDEGVVGVDSLNRSSSGSTALDFLSTTTSANSVDELRKHPLITKTSPSMKELMWLAWFALYSARTFWSYTPSLDEVE</sequence>
<gene>
    <name evidence="1" type="ORF">AARAC_011051</name>
</gene>
<dbReference type="AlphaFoldDB" id="A0A2G7G0Y5"/>
<keyword evidence="2" id="KW-1185">Reference proteome</keyword>
<reference evidence="1 2" key="1">
    <citation type="submission" date="2017-05" db="EMBL/GenBank/DDBJ databases">
        <title>Genome sequence for an aflatoxigenic pathogen of Argentinian peanut, Aspergillus arachidicola.</title>
        <authorList>
            <person name="Moore G."/>
            <person name="Beltz S.B."/>
            <person name="Mack B.M."/>
        </authorList>
    </citation>
    <scope>NUCLEOTIDE SEQUENCE [LARGE SCALE GENOMIC DNA]</scope>
    <source>
        <strain evidence="1 2">CBS 117610</strain>
    </source>
</reference>
<organism evidence="1 2">
    <name type="scientific">Aspergillus arachidicola</name>
    <dbReference type="NCBI Taxonomy" id="656916"/>
    <lineage>
        <taxon>Eukaryota</taxon>
        <taxon>Fungi</taxon>
        <taxon>Dikarya</taxon>
        <taxon>Ascomycota</taxon>
        <taxon>Pezizomycotina</taxon>
        <taxon>Eurotiomycetes</taxon>
        <taxon>Eurotiomycetidae</taxon>
        <taxon>Eurotiales</taxon>
        <taxon>Aspergillaceae</taxon>
        <taxon>Aspergillus</taxon>
        <taxon>Aspergillus subgen. Circumdati</taxon>
    </lineage>
</organism>
<dbReference type="EMBL" id="NEXV01000307">
    <property type="protein sequence ID" value="PIG85761.1"/>
    <property type="molecule type" value="Genomic_DNA"/>
</dbReference>
<proteinExistence type="predicted"/>
<dbReference type="Proteomes" id="UP000231358">
    <property type="component" value="Unassembled WGS sequence"/>
</dbReference>
<accession>A0A2G7G0Y5</accession>
<dbReference type="STRING" id="656916.A0A2G7G0Y5"/>
<evidence type="ECO:0000313" key="1">
    <source>
        <dbReference type="EMBL" id="PIG85761.1"/>
    </source>
</evidence>